<dbReference type="EMBL" id="BTGU01000030">
    <property type="protein sequence ID" value="GMN49359.1"/>
    <property type="molecule type" value="Genomic_DNA"/>
</dbReference>
<feature type="region of interest" description="Disordered" evidence="1">
    <location>
        <begin position="41"/>
        <end position="96"/>
    </location>
</feature>
<organism evidence="2 3">
    <name type="scientific">Ficus carica</name>
    <name type="common">Common fig</name>
    <dbReference type="NCBI Taxonomy" id="3494"/>
    <lineage>
        <taxon>Eukaryota</taxon>
        <taxon>Viridiplantae</taxon>
        <taxon>Streptophyta</taxon>
        <taxon>Embryophyta</taxon>
        <taxon>Tracheophyta</taxon>
        <taxon>Spermatophyta</taxon>
        <taxon>Magnoliopsida</taxon>
        <taxon>eudicotyledons</taxon>
        <taxon>Gunneridae</taxon>
        <taxon>Pentapetalae</taxon>
        <taxon>rosids</taxon>
        <taxon>fabids</taxon>
        <taxon>Rosales</taxon>
        <taxon>Moraceae</taxon>
        <taxon>Ficeae</taxon>
        <taxon>Ficus</taxon>
    </lineage>
</organism>
<protein>
    <submittedName>
        <fullName evidence="2">Uncharacterized protein</fullName>
    </submittedName>
</protein>
<proteinExistence type="predicted"/>
<comment type="caution">
    <text evidence="2">The sequence shown here is derived from an EMBL/GenBank/DDBJ whole genome shotgun (WGS) entry which is preliminary data.</text>
</comment>
<evidence type="ECO:0000313" key="2">
    <source>
        <dbReference type="EMBL" id="GMN49359.1"/>
    </source>
</evidence>
<feature type="region of interest" description="Disordered" evidence="1">
    <location>
        <begin position="126"/>
        <end position="154"/>
    </location>
</feature>
<keyword evidence="3" id="KW-1185">Reference proteome</keyword>
<accession>A0AA88DJ86</accession>
<sequence>MGKKLFPFPLCSVSEAGKEGTAAVRCNASCGRRRRHLAPQEVAAVGPLSSISPSSETGGPRGRPLPTSEQRPSLPTPSSPSTSRPPLCPSQSLWTRPAFPSSPTIQICRIWLFSSCNNLRRLSRPAGGFHEPPPPCSPLGLPSQSKIRSPPCPSPSFLSRLDSGWLARPASSRFGGEWLASCYRRERTPSRRR</sequence>
<gene>
    <name evidence="2" type="ORF">TIFTF001_018527</name>
</gene>
<name>A0AA88DJ86_FICCA</name>
<reference evidence="2" key="1">
    <citation type="submission" date="2023-07" db="EMBL/GenBank/DDBJ databases">
        <title>draft genome sequence of fig (Ficus carica).</title>
        <authorList>
            <person name="Takahashi T."/>
            <person name="Nishimura K."/>
        </authorList>
    </citation>
    <scope>NUCLEOTIDE SEQUENCE</scope>
</reference>
<evidence type="ECO:0000313" key="3">
    <source>
        <dbReference type="Proteomes" id="UP001187192"/>
    </source>
</evidence>
<dbReference type="AlphaFoldDB" id="A0AA88DJ86"/>
<dbReference type="Proteomes" id="UP001187192">
    <property type="component" value="Unassembled WGS sequence"/>
</dbReference>
<evidence type="ECO:0000256" key="1">
    <source>
        <dbReference type="SAM" id="MobiDB-lite"/>
    </source>
</evidence>